<dbReference type="PROSITE" id="PS50011">
    <property type="entry name" value="PROTEIN_KINASE_DOM"/>
    <property type="match status" value="1"/>
</dbReference>
<reference evidence="3" key="1">
    <citation type="submission" date="2021-03" db="EMBL/GenBank/DDBJ databases">
        <authorList>
            <person name="Tagirdzhanova G."/>
        </authorList>
    </citation>
    <scope>NUCLEOTIDE SEQUENCE</scope>
</reference>
<feature type="compositionally biased region" description="Basic and acidic residues" evidence="1">
    <location>
        <begin position="498"/>
        <end position="513"/>
    </location>
</feature>
<dbReference type="InterPro" id="IPR000719">
    <property type="entry name" value="Prot_kinase_dom"/>
</dbReference>
<keyword evidence="4" id="KW-1185">Reference proteome</keyword>
<dbReference type="SUPFAM" id="SSF56112">
    <property type="entry name" value="Protein kinase-like (PK-like)"/>
    <property type="match status" value="1"/>
</dbReference>
<dbReference type="InterPro" id="IPR011009">
    <property type="entry name" value="Kinase-like_dom_sf"/>
</dbReference>
<evidence type="ECO:0000259" key="2">
    <source>
        <dbReference type="PROSITE" id="PS50011"/>
    </source>
</evidence>
<feature type="region of interest" description="Disordered" evidence="1">
    <location>
        <begin position="489"/>
        <end position="633"/>
    </location>
</feature>
<feature type="domain" description="Protein kinase" evidence="2">
    <location>
        <begin position="213"/>
        <end position="487"/>
    </location>
</feature>
<dbReference type="EMBL" id="CAJPDT010000093">
    <property type="protein sequence ID" value="CAF9936675.1"/>
    <property type="molecule type" value="Genomic_DNA"/>
</dbReference>
<dbReference type="Proteomes" id="UP000664534">
    <property type="component" value="Unassembled WGS sequence"/>
</dbReference>
<dbReference type="GO" id="GO:0005524">
    <property type="term" value="F:ATP binding"/>
    <property type="evidence" value="ECO:0007669"/>
    <property type="project" value="InterPro"/>
</dbReference>
<gene>
    <name evidence="3" type="ORF">IMSHALPRED_010852</name>
</gene>
<dbReference type="PANTHER" id="PTHR24347">
    <property type="entry name" value="SERINE/THREONINE-PROTEIN KINASE"/>
    <property type="match status" value="1"/>
</dbReference>
<comment type="caution">
    <text evidence="3">The sequence shown here is derived from an EMBL/GenBank/DDBJ whole genome shotgun (WGS) entry which is preliminary data.</text>
</comment>
<dbReference type="Pfam" id="PF00069">
    <property type="entry name" value="Pkinase"/>
    <property type="match status" value="1"/>
</dbReference>
<feature type="compositionally biased region" description="Polar residues" evidence="1">
    <location>
        <begin position="528"/>
        <end position="543"/>
    </location>
</feature>
<dbReference type="Gene3D" id="1.10.510.10">
    <property type="entry name" value="Transferase(Phosphotransferase) domain 1"/>
    <property type="match status" value="1"/>
</dbReference>
<accession>A0A8H3G6D3</accession>
<dbReference type="OrthoDB" id="10252171at2759"/>
<dbReference type="GO" id="GO:0004672">
    <property type="term" value="F:protein kinase activity"/>
    <property type="evidence" value="ECO:0007669"/>
    <property type="project" value="InterPro"/>
</dbReference>
<sequence>MARLDLDSLLVLVDPKGDDADEVFRFSQNAKYRRFGRARDALTEDGDDLSWGNDLNAQMNDPKGTVNVHLAFSFDNRPKDISKGFVFGSDPETCDVLLARDKVGGISGNHFSISVDWGTGNPLITCLTPNEYTGIRIKSGSLTSLCFRHGWKVLNPGTKLTIEVSDDMQLVVHTPLREDREPAYSNHLRDYFKKYQDAVPEMSHLKLYDPEPTPLLVSRGRGLIGMEYFTISTVVRDKVVLCEAKSNQNQTRDSQTFIVKRFLNFNDKWPKHARYLLGKLRELRHPHIIQLEDIITETKEYMPVYLPEPLETLANRNLIDPLSEVDAGEVLAQVLEGLNFLHANDIVHGGLYPGSILIKHSHPWSIQLSDIGLNPYVDLEDPEERELYASLRAPFLKESVPLMDIWSAGVVGLDLLHPDGLPIWPRDSIFRRDRWTTMVIKRAVDFHASEKPGPEGMKEAALFLTRVLRRAIKERLTAEECLQDPWIQAIRLPPSEGPDVKSDEDTETEDPHTRIPKGKQPQKWRQADTATPSNTRQQRSATPQMGPFMGFAPKEPRHTSLKPSDSVSRQGSVAPPNCVRPGEYLVEPSLIPGSAAVSSTSSDSSVPSSVTPYTGLVPDIRGKKRGSGPGRWA</sequence>
<feature type="compositionally biased region" description="Polar residues" evidence="1">
    <location>
        <begin position="561"/>
        <end position="571"/>
    </location>
</feature>
<feature type="compositionally biased region" description="Low complexity" evidence="1">
    <location>
        <begin position="594"/>
        <end position="612"/>
    </location>
</feature>
<protein>
    <recommendedName>
        <fullName evidence="2">Protein kinase domain-containing protein</fullName>
    </recommendedName>
</protein>
<organism evidence="3 4">
    <name type="scientific">Imshaugia aleurites</name>
    <dbReference type="NCBI Taxonomy" id="172621"/>
    <lineage>
        <taxon>Eukaryota</taxon>
        <taxon>Fungi</taxon>
        <taxon>Dikarya</taxon>
        <taxon>Ascomycota</taxon>
        <taxon>Pezizomycotina</taxon>
        <taxon>Lecanoromycetes</taxon>
        <taxon>OSLEUM clade</taxon>
        <taxon>Lecanoromycetidae</taxon>
        <taxon>Lecanorales</taxon>
        <taxon>Lecanorineae</taxon>
        <taxon>Parmeliaceae</taxon>
        <taxon>Imshaugia</taxon>
    </lineage>
</organism>
<name>A0A8H3G6D3_9LECA</name>
<evidence type="ECO:0000256" key="1">
    <source>
        <dbReference type="SAM" id="MobiDB-lite"/>
    </source>
</evidence>
<dbReference type="AlphaFoldDB" id="A0A8H3G6D3"/>
<proteinExistence type="predicted"/>
<evidence type="ECO:0000313" key="3">
    <source>
        <dbReference type="EMBL" id="CAF9936675.1"/>
    </source>
</evidence>
<evidence type="ECO:0000313" key="4">
    <source>
        <dbReference type="Proteomes" id="UP000664534"/>
    </source>
</evidence>
<dbReference type="SMART" id="SM00220">
    <property type="entry name" value="S_TKc"/>
    <property type="match status" value="1"/>
</dbReference>